<accession>A0A4C1UQK9</accession>
<comment type="caution">
    <text evidence="1">The sequence shown here is derived from an EMBL/GenBank/DDBJ whole genome shotgun (WGS) entry which is preliminary data.</text>
</comment>
<name>A0A4C1UQK9_EUMVA</name>
<evidence type="ECO:0000313" key="2">
    <source>
        <dbReference type="Proteomes" id="UP000299102"/>
    </source>
</evidence>
<reference evidence="1 2" key="1">
    <citation type="journal article" date="2019" name="Commun. Biol.">
        <title>The bagworm genome reveals a unique fibroin gene that provides high tensile strength.</title>
        <authorList>
            <person name="Kono N."/>
            <person name="Nakamura H."/>
            <person name="Ohtoshi R."/>
            <person name="Tomita M."/>
            <person name="Numata K."/>
            <person name="Arakawa K."/>
        </authorList>
    </citation>
    <scope>NUCLEOTIDE SEQUENCE [LARGE SCALE GENOMIC DNA]</scope>
</reference>
<keyword evidence="2" id="KW-1185">Reference proteome</keyword>
<gene>
    <name evidence="1" type="ORF">EVAR_19770_1</name>
</gene>
<protein>
    <submittedName>
        <fullName evidence="1">Uncharacterized protein</fullName>
    </submittedName>
</protein>
<sequence length="238" mass="26961">MVWCRIPYDMWQSHAMVNLAAIRKYAGSVGYHTLLNTEKQQLPLFYMVHGVGYQTICKLHNFKVVDGDTKHCTSTVVVLEWKLHSGREIELEVETEIGIENWAKVKIECTIGIRVKSVTGIGMKEMDIERRTRIGVKIGIELWVLDGAIYEMKEYIYMCVWRTIELEVETGIEIENGAKAEIERAIKMRTISVTGIGMRISTGTKIQSGIAIGIDDKQINIEKRTGIKNGIAIGIWNS</sequence>
<dbReference type="EMBL" id="BGZK01000210">
    <property type="protein sequence ID" value="GBP28728.1"/>
    <property type="molecule type" value="Genomic_DNA"/>
</dbReference>
<evidence type="ECO:0000313" key="1">
    <source>
        <dbReference type="EMBL" id="GBP28728.1"/>
    </source>
</evidence>
<dbReference type="Proteomes" id="UP000299102">
    <property type="component" value="Unassembled WGS sequence"/>
</dbReference>
<proteinExistence type="predicted"/>
<dbReference type="AlphaFoldDB" id="A0A4C1UQK9"/>
<organism evidence="1 2">
    <name type="scientific">Eumeta variegata</name>
    <name type="common">Bagworm moth</name>
    <name type="synonym">Eumeta japonica</name>
    <dbReference type="NCBI Taxonomy" id="151549"/>
    <lineage>
        <taxon>Eukaryota</taxon>
        <taxon>Metazoa</taxon>
        <taxon>Ecdysozoa</taxon>
        <taxon>Arthropoda</taxon>
        <taxon>Hexapoda</taxon>
        <taxon>Insecta</taxon>
        <taxon>Pterygota</taxon>
        <taxon>Neoptera</taxon>
        <taxon>Endopterygota</taxon>
        <taxon>Lepidoptera</taxon>
        <taxon>Glossata</taxon>
        <taxon>Ditrysia</taxon>
        <taxon>Tineoidea</taxon>
        <taxon>Psychidae</taxon>
        <taxon>Oiketicinae</taxon>
        <taxon>Eumeta</taxon>
    </lineage>
</organism>